<dbReference type="OrthoDB" id="9801906at2"/>
<dbReference type="RefSeq" id="WP_111513498.1">
    <property type="nucleotide sequence ID" value="NZ_QFYR01000001.1"/>
</dbReference>
<reference evidence="2" key="1">
    <citation type="submission" date="2018-05" db="EMBL/GenBank/DDBJ databases">
        <authorList>
            <person name="Li X."/>
        </authorList>
    </citation>
    <scope>NUCLEOTIDE SEQUENCE [LARGE SCALE GENOMIC DNA]</scope>
    <source>
        <strain evidence="2">YIM 73061</strain>
    </source>
</reference>
<comment type="caution">
    <text evidence="1">The sequence shown here is derived from an EMBL/GenBank/DDBJ whole genome shotgun (WGS) entry which is preliminary data.</text>
</comment>
<sequence length="69" mass="7544">MALDDQQAVLDYGTPDFDVVKPGAYVLCAVTGKRIPLDQLLYWSVELQEAYAGAAELTARMKQLGRTAP</sequence>
<evidence type="ECO:0000313" key="1">
    <source>
        <dbReference type="EMBL" id="RAK57046.1"/>
    </source>
</evidence>
<proteinExistence type="predicted"/>
<protein>
    <submittedName>
        <fullName evidence="1">DUF2093 domain-containing protein</fullName>
    </submittedName>
</protein>
<dbReference type="AlphaFoldDB" id="A0A328ATN4"/>
<gene>
    <name evidence="1" type="ORF">DJ018_03550</name>
</gene>
<name>A0A328ATN4_9CAUL</name>
<keyword evidence="2" id="KW-1185">Reference proteome</keyword>
<organism evidence="1 2">
    <name type="scientific">Phenylobacterium deserti</name>
    <dbReference type="NCBI Taxonomy" id="1914756"/>
    <lineage>
        <taxon>Bacteria</taxon>
        <taxon>Pseudomonadati</taxon>
        <taxon>Pseudomonadota</taxon>
        <taxon>Alphaproteobacteria</taxon>
        <taxon>Caulobacterales</taxon>
        <taxon>Caulobacteraceae</taxon>
        <taxon>Phenylobacterium</taxon>
    </lineage>
</organism>
<dbReference type="EMBL" id="QFYR01000001">
    <property type="protein sequence ID" value="RAK57046.1"/>
    <property type="molecule type" value="Genomic_DNA"/>
</dbReference>
<dbReference type="InterPro" id="IPR018661">
    <property type="entry name" value="DUF2093"/>
</dbReference>
<dbReference type="Proteomes" id="UP000249725">
    <property type="component" value="Unassembled WGS sequence"/>
</dbReference>
<accession>A0A328ATN4</accession>
<evidence type="ECO:0000313" key="2">
    <source>
        <dbReference type="Proteomes" id="UP000249725"/>
    </source>
</evidence>
<dbReference type="Pfam" id="PF09866">
    <property type="entry name" value="DUF2093"/>
    <property type="match status" value="1"/>
</dbReference>